<feature type="transmembrane region" description="Helical" evidence="1">
    <location>
        <begin position="272"/>
        <end position="293"/>
    </location>
</feature>
<keyword evidence="1" id="KW-1133">Transmembrane helix</keyword>
<evidence type="ECO:0000313" key="3">
    <source>
        <dbReference type="EMBL" id="HJC04835.1"/>
    </source>
</evidence>
<dbReference type="EMBL" id="DWWT01000004">
    <property type="protein sequence ID" value="HJC04835.1"/>
    <property type="molecule type" value="Genomic_DNA"/>
</dbReference>
<keyword evidence="1" id="KW-0472">Membrane</keyword>
<feature type="transmembrane region" description="Helical" evidence="1">
    <location>
        <begin position="339"/>
        <end position="359"/>
    </location>
</feature>
<gene>
    <name evidence="3" type="ORF">H9704_01555</name>
</gene>
<evidence type="ECO:0000259" key="2">
    <source>
        <dbReference type="Pfam" id="PF20047"/>
    </source>
</evidence>
<proteinExistence type="predicted"/>
<evidence type="ECO:0000313" key="4">
    <source>
        <dbReference type="Proteomes" id="UP000823910"/>
    </source>
</evidence>
<accession>A0A9D2SG10</accession>
<feature type="transmembrane region" description="Helical" evidence="1">
    <location>
        <begin position="371"/>
        <end position="389"/>
    </location>
</feature>
<reference evidence="3" key="1">
    <citation type="journal article" date="2021" name="PeerJ">
        <title>Extensive microbial diversity within the chicken gut microbiome revealed by metagenomics and culture.</title>
        <authorList>
            <person name="Gilroy R."/>
            <person name="Ravi A."/>
            <person name="Getino M."/>
            <person name="Pursley I."/>
            <person name="Horton D.L."/>
            <person name="Alikhan N.F."/>
            <person name="Baker D."/>
            <person name="Gharbi K."/>
            <person name="Hall N."/>
            <person name="Watson M."/>
            <person name="Adriaenssens E.M."/>
            <person name="Foster-Nyarko E."/>
            <person name="Jarju S."/>
            <person name="Secka A."/>
            <person name="Antonio M."/>
            <person name="Oren A."/>
            <person name="Chaudhuri R.R."/>
            <person name="La Ragione R."/>
            <person name="Hildebrand F."/>
            <person name="Pallen M.J."/>
        </authorList>
    </citation>
    <scope>NUCLEOTIDE SEQUENCE</scope>
    <source>
        <strain evidence="3">CHK180-15479</strain>
    </source>
</reference>
<dbReference type="Proteomes" id="UP000823910">
    <property type="component" value="Unassembled WGS sequence"/>
</dbReference>
<dbReference type="PANTHER" id="PTHR39177:SF1">
    <property type="entry name" value="ABC TRANSPORTER PERMEASE YTRC-RELATED"/>
    <property type="match status" value="1"/>
</dbReference>
<feature type="transmembrane region" description="Helical" evidence="1">
    <location>
        <begin position="200"/>
        <end position="220"/>
    </location>
</feature>
<name>A0A9D2SG10_9FIRM</name>
<protein>
    <submittedName>
        <fullName evidence="3">Sodium ion-translocating decarboxylase subunit beta</fullName>
    </submittedName>
</protein>
<reference evidence="3" key="2">
    <citation type="submission" date="2021-04" db="EMBL/GenBank/DDBJ databases">
        <authorList>
            <person name="Gilroy R."/>
        </authorList>
    </citation>
    <scope>NUCLEOTIDE SEQUENCE</scope>
    <source>
        <strain evidence="3">CHK180-15479</strain>
    </source>
</reference>
<dbReference type="InterPro" id="IPR053046">
    <property type="entry name" value="ABC-5_transporter"/>
</dbReference>
<dbReference type="AlphaFoldDB" id="A0A9D2SG10"/>
<feature type="transmembrane region" description="Helical" evidence="1">
    <location>
        <begin position="175"/>
        <end position="193"/>
    </location>
</feature>
<feature type="transmembrane region" description="Helical" evidence="1">
    <location>
        <begin position="314"/>
        <end position="333"/>
    </location>
</feature>
<organism evidence="3 4">
    <name type="scientific">Candidatus Enterocloster excrementipullorum</name>
    <dbReference type="NCBI Taxonomy" id="2838559"/>
    <lineage>
        <taxon>Bacteria</taxon>
        <taxon>Bacillati</taxon>
        <taxon>Bacillota</taxon>
        <taxon>Clostridia</taxon>
        <taxon>Lachnospirales</taxon>
        <taxon>Lachnospiraceae</taxon>
        <taxon>Enterocloster</taxon>
    </lineage>
</organism>
<sequence>MTSANSFCKLLWEDVKRRAWAAALLVMIFFFALPVHLSLILENAENTRYYQYNNWEPLVLDGTISQAEYEARVLACKTEAVAGELQFGNGLTAFLMIAAAVVVGAASFSYLHNRRKTDFYHSIPVRREMLFGAAFAGGILLVAAAYLLNLCLAAAVAGSAGVGIGSLAGPMVRGYFLNLLYFGLNYAVVTAAMMLTGHMVVGILATGVLFFFMPCVMVVLESYCNTFFITATGSSWGSMRMIFDVGERYLSPVAAYVTAIGWESAGEGGAHIAEQIIALFAFLALTLFCLQLYRLRPSEAAGRAMAFPRTMAPIRILLVLGFGLAGGLFFWGLQSRLKWGLFGAAMGAALSHCVIEIIYHFDFKKLFSHKLQMVLSFAAVFLLFASFRYDWYGYDSYLPDREKVASASLDLNMDSRWISGEAAVETDSRGRTMIRYGNRDETIETMEVTNLDAVMILAEEGRKRALEDRDATLERWNTAEEAEASAAAGDVWVQTQDAASVGVIGGADGPTSIFLAGKTVDGGEAEETYFTQMTVGWHLKDGRYIRRTYQIPLSTVMDAYEALYDDPAYKEGLYYILKRQPSDYAQALYREAGRLHLRTEDAGDIEKLLAAYQQDLLELTAREKREQSPVGALGFASAEITEYLKENVYLADDYVNAMDSYIQSWPVYSSFERTMKVLEEMGAAPGSWMQPEKVREIRVDLESVFWNSEAGYTELPQGEELKALQAVNPWYDESGMLVFDEPQEISLILSAMTADEVCNMDSFKEIYTSVMADMKDGTSVPGAVMREKMSPEVLRLFAGIPIR</sequence>
<dbReference type="InterPro" id="IPR045611">
    <property type="entry name" value="DUF6449"/>
</dbReference>
<evidence type="ECO:0000256" key="1">
    <source>
        <dbReference type="SAM" id="Phobius"/>
    </source>
</evidence>
<dbReference type="Pfam" id="PF20047">
    <property type="entry name" value="DUF6449"/>
    <property type="match status" value="1"/>
</dbReference>
<dbReference type="PANTHER" id="PTHR39177">
    <property type="entry name" value="ABC TRANSPORTER PERMEASE YTRC-RELATED"/>
    <property type="match status" value="1"/>
</dbReference>
<feature type="transmembrane region" description="Helical" evidence="1">
    <location>
        <begin position="91"/>
        <end position="111"/>
    </location>
</feature>
<comment type="caution">
    <text evidence="3">The sequence shown here is derived from an EMBL/GenBank/DDBJ whole genome shotgun (WGS) entry which is preliminary data.</text>
</comment>
<feature type="transmembrane region" description="Helical" evidence="1">
    <location>
        <begin position="20"/>
        <end position="41"/>
    </location>
</feature>
<feature type="domain" description="DUF6449" evidence="2">
    <location>
        <begin position="538"/>
        <end position="682"/>
    </location>
</feature>
<keyword evidence="1" id="KW-0812">Transmembrane</keyword>
<feature type="transmembrane region" description="Helical" evidence="1">
    <location>
        <begin position="131"/>
        <end position="155"/>
    </location>
</feature>